<feature type="domain" description="HTH La-type RNA-binding" evidence="4">
    <location>
        <begin position="341"/>
        <end position="430"/>
    </location>
</feature>
<evidence type="ECO:0000256" key="3">
    <source>
        <dbReference type="SAM" id="MobiDB-lite"/>
    </source>
</evidence>
<protein>
    <recommendedName>
        <fullName evidence="4">HTH La-type RNA-binding domain-containing protein</fullName>
    </recommendedName>
</protein>
<dbReference type="InterPro" id="IPR036388">
    <property type="entry name" value="WH-like_DNA-bd_sf"/>
</dbReference>
<feature type="region of interest" description="Disordered" evidence="3">
    <location>
        <begin position="167"/>
        <end position="297"/>
    </location>
</feature>
<dbReference type="CDD" id="cd07323">
    <property type="entry name" value="LAM"/>
    <property type="match status" value="1"/>
</dbReference>
<feature type="compositionally biased region" description="Basic and acidic residues" evidence="3">
    <location>
        <begin position="245"/>
        <end position="254"/>
    </location>
</feature>
<dbReference type="PANTHER" id="PTHR22792:SF132">
    <property type="entry name" value="LA-RELATED PROTEIN 1"/>
    <property type="match status" value="1"/>
</dbReference>
<proteinExistence type="predicted"/>
<gene>
    <name evidence="5" type="ORF">CASFOL_004869</name>
</gene>
<keyword evidence="1 2" id="KW-0694">RNA-binding</keyword>
<dbReference type="SMART" id="SM00715">
    <property type="entry name" value="LA"/>
    <property type="match status" value="1"/>
</dbReference>
<name>A0ABD3EC45_9LAMI</name>
<dbReference type="Pfam" id="PF05383">
    <property type="entry name" value="La"/>
    <property type="match status" value="1"/>
</dbReference>
<accession>A0ABD3EC45</accession>
<dbReference type="FunFam" id="1.10.10.10:FF:000131">
    <property type="entry name" value="la-related protein 1B isoform X2"/>
    <property type="match status" value="1"/>
</dbReference>
<feature type="compositionally biased region" description="Pro residues" evidence="3">
    <location>
        <begin position="286"/>
        <end position="296"/>
    </location>
</feature>
<feature type="compositionally biased region" description="Polar residues" evidence="3">
    <location>
        <begin position="195"/>
        <end position="211"/>
    </location>
</feature>
<reference evidence="6" key="1">
    <citation type="journal article" date="2024" name="IScience">
        <title>Strigolactones Initiate the Formation of Haustorium-like Structures in Castilleja.</title>
        <authorList>
            <person name="Buerger M."/>
            <person name="Peterson D."/>
            <person name="Chory J."/>
        </authorList>
    </citation>
    <scope>NUCLEOTIDE SEQUENCE [LARGE SCALE GENOMIC DNA]</scope>
</reference>
<dbReference type="EMBL" id="JAVIJP010000006">
    <property type="protein sequence ID" value="KAL3651867.1"/>
    <property type="molecule type" value="Genomic_DNA"/>
</dbReference>
<sequence length="464" mass="50489">MAALYQAQNSPRSRQSRRSSAARGIPSPSDNSSPHHPLSMSSGGVIYQEQIVASSSLPTASDSFKDASTTTVVGSTSFADDGADAHLENSENVDGVKKLAWNKPSGEAIAEVIGAVMGAESWPALSESARASPKFSSTSSLKALSQAPLTVSQEMAIDCLSPPKEVTTGILKPNSNGNHVKPSRQRSMKYGGGSSSHRSMPANDSSSQAPPTQAVVVEAPPPFRRNNSSGPLFQGDGPHHHSVGGRHDQERGKQDWNISHRNFGNRESHAPNRRPGPRPFNRGPAPNAPFIPPQPSPTAIRPFLTPMVYTEMPSPLFYVPGPHPESLRPMPMVPVSPMFFPMPDPYLHSKLVNQIDYYFSNENLVKDTFLRKNMDGEGWVLINLIAGFKKVMELTDNIQLILHAIQASNVVEVKGDKVRRRNDWFKWIMPSVESTITSPMPINKSSQNMLAAHLNRVTPDGTTI</sequence>
<dbReference type="PANTHER" id="PTHR22792">
    <property type="entry name" value="LUPUS LA PROTEIN-RELATED"/>
    <property type="match status" value="1"/>
</dbReference>
<evidence type="ECO:0000313" key="6">
    <source>
        <dbReference type="Proteomes" id="UP001632038"/>
    </source>
</evidence>
<dbReference type="InterPro" id="IPR045180">
    <property type="entry name" value="La_dom_prot"/>
</dbReference>
<keyword evidence="6" id="KW-1185">Reference proteome</keyword>
<dbReference type="SUPFAM" id="SSF46785">
    <property type="entry name" value="Winged helix' DNA-binding domain"/>
    <property type="match status" value="1"/>
</dbReference>
<dbReference type="GO" id="GO:0005737">
    <property type="term" value="C:cytoplasm"/>
    <property type="evidence" value="ECO:0007669"/>
    <property type="project" value="UniProtKB-ARBA"/>
</dbReference>
<dbReference type="InterPro" id="IPR036390">
    <property type="entry name" value="WH_DNA-bd_sf"/>
</dbReference>
<evidence type="ECO:0000259" key="4">
    <source>
        <dbReference type="PROSITE" id="PS50961"/>
    </source>
</evidence>
<dbReference type="AlphaFoldDB" id="A0ABD3EC45"/>
<comment type="caution">
    <text evidence="5">The sequence shown here is derived from an EMBL/GenBank/DDBJ whole genome shotgun (WGS) entry which is preliminary data.</text>
</comment>
<dbReference type="Gene3D" id="1.10.10.10">
    <property type="entry name" value="Winged helix-like DNA-binding domain superfamily/Winged helix DNA-binding domain"/>
    <property type="match status" value="1"/>
</dbReference>
<dbReference type="InterPro" id="IPR006630">
    <property type="entry name" value="La_HTH"/>
</dbReference>
<dbReference type="GO" id="GO:0003723">
    <property type="term" value="F:RNA binding"/>
    <property type="evidence" value="ECO:0007669"/>
    <property type="project" value="UniProtKB-UniRule"/>
</dbReference>
<feature type="compositionally biased region" description="Low complexity" evidence="3">
    <location>
        <begin position="1"/>
        <end position="39"/>
    </location>
</feature>
<dbReference type="Proteomes" id="UP001632038">
    <property type="component" value="Unassembled WGS sequence"/>
</dbReference>
<dbReference type="PROSITE" id="PS50961">
    <property type="entry name" value="HTH_LA"/>
    <property type="match status" value="1"/>
</dbReference>
<evidence type="ECO:0000256" key="1">
    <source>
        <dbReference type="ARBA" id="ARBA00022884"/>
    </source>
</evidence>
<feature type="region of interest" description="Disordered" evidence="3">
    <location>
        <begin position="1"/>
        <end position="44"/>
    </location>
</feature>
<organism evidence="5 6">
    <name type="scientific">Castilleja foliolosa</name>
    <dbReference type="NCBI Taxonomy" id="1961234"/>
    <lineage>
        <taxon>Eukaryota</taxon>
        <taxon>Viridiplantae</taxon>
        <taxon>Streptophyta</taxon>
        <taxon>Embryophyta</taxon>
        <taxon>Tracheophyta</taxon>
        <taxon>Spermatophyta</taxon>
        <taxon>Magnoliopsida</taxon>
        <taxon>eudicotyledons</taxon>
        <taxon>Gunneridae</taxon>
        <taxon>Pentapetalae</taxon>
        <taxon>asterids</taxon>
        <taxon>lamiids</taxon>
        <taxon>Lamiales</taxon>
        <taxon>Orobanchaceae</taxon>
        <taxon>Pedicularideae</taxon>
        <taxon>Castillejinae</taxon>
        <taxon>Castilleja</taxon>
    </lineage>
</organism>
<evidence type="ECO:0000256" key="2">
    <source>
        <dbReference type="PROSITE-ProRule" id="PRU00332"/>
    </source>
</evidence>
<evidence type="ECO:0000313" key="5">
    <source>
        <dbReference type="EMBL" id="KAL3651867.1"/>
    </source>
</evidence>